<evidence type="ECO:0000259" key="2">
    <source>
        <dbReference type="Pfam" id="PF06030"/>
    </source>
</evidence>
<proteinExistence type="predicted"/>
<evidence type="ECO:0000313" key="4">
    <source>
        <dbReference type="EMBL" id="UQS84676.1"/>
    </source>
</evidence>
<evidence type="ECO:0000259" key="3">
    <source>
        <dbReference type="Pfam" id="PF11797"/>
    </source>
</evidence>
<protein>
    <submittedName>
        <fullName evidence="4">DUF916 and DUF3324 domain-containing protein</fullName>
    </submittedName>
</protein>
<reference evidence="4 5" key="1">
    <citation type="journal article" date="2022" name="Int. J. Syst. Evol. Microbiol.">
        <title>Apilactobacillus apisilvae sp. nov., Nicolia spurrieriana gen. nov. sp. nov., Bombilactobacillus folatiphilus sp. nov. and Bombilactobacillus thymidiniphilus sp. nov., four new lactic acid bacterial isolates from stingless bees Tetragonula carbonaria and Austroplebeia australis.</title>
        <authorList>
            <person name="Oliphant S.A."/>
            <person name="Watson-Haigh N.S."/>
            <person name="Sumby K.M."/>
            <person name="Gardner J."/>
            <person name="Groom S."/>
            <person name="Jiranek V."/>
        </authorList>
    </citation>
    <scope>NUCLEOTIDE SEQUENCE [LARGE SCALE GENOMIC DNA]</scope>
    <source>
        <strain evidence="4 5">SG5_A10</strain>
    </source>
</reference>
<accession>A0ABY4PGN2</accession>
<keyword evidence="1" id="KW-0472">Membrane</keyword>
<dbReference type="Pfam" id="PF11797">
    <property type="entry name" value="WxLIP_HBD"/>
    <property type="match status" value="1"/>
</dbReference>
<name>A0ABY4PGN2_9LACO</name>
<dbReference type="RefSeq" id="WP_249510660.1">
    <property type="nucleotide sequence ID" value="NZ_CP093362.1"/>
</dbReference>
<feature type="transmembrane region" description="Helical" evidence="1">
    <location>
        <begin position="300"/>
        <end position="321"/>
    </location>
</feature>
<dbReference type="Proteomes" id="UP000831859">
    <property type="component" value="Chromosome"/>
</dbReference>
<keyword evidence="5" id="KW-1185">Reference proteome</keyword>
<feature type="domain" description="WxL Interacting Protein peptidoglycan binding" evidence="2">
    <location>
        <begin position="45"/>
        <end position="151"/>
    </location>
</feature>
<dbReference type="InterPro" id="IPR010317">
    <property type="entry name" value="WxLIP_PGBD"/>
</dbReference>
<sequence length="325" mass="37264">MKLLIKFLLSLSFIILLIMNFNYINVFAASSLNYQARPDLPKAMQKIGYFKYNVKPNEILKLPIILANFSNQDTTITSYLNDGYSNDNGNIGYDLFKPFGLLKDSVPRLSNITLRHRFNKVNLKPNEMKKTSFTIKVPDKPFQGSILGGITSISNKNITESGNPSIKNRLQYSTTVLLNQNAPVDNIKKINLLSVDAKNNNLQIKMHNDQPSIVHNYKISVQVRKENKIYARKNSNRYSLAPNSIGNYDVDLFNLKPNIYKVIVKVTNNKGQSEEFDKNVLINNAYQSLSVYKSDKSINWFIYTCFISVFLLFILICYLILKFLK</sequence>
<gene>
    <name evidence="4" type="ORF">MOO46_05350</name>
</gene>
<feature type="domain" description="WxL Interacting Protein host binding" evidence="3">
    <location>
        <begin position="165"/>
        <end position="284"/>
    </location>
</feature>
<dbReference type="InterPro" id="IPR021759">
    <property type="entry name" value="WxLIP_HBD"/>
</dbReference>
<keyword evidence="1" id="KW-1133">Transmembrane helix</keyword>
<evidence type="ECO:0000256" key="1">
    <source>
        <dbReference type="SAM" id="Phobius"/>
    </source>
</evidence>
<organism evidence="4 5">
    <name type="scientific">Apilactobacillus apisilvae</name>
    <dbReference type="NCBI Taxonomy" id="2923364"/>
    <lineage>
        <taxon>Bacteria</taxon>
        <taxon>Bacillati</taxon>
        <taxon>Bacillota</taxon>
        <taxon>Bacilli</taxon>
        <taxon>Lactobacillales</taxon>
        <taxon>Lactobacillaceae</taxon>
        <taxon>Apilactobacillus</taxon>
    </lineage>
</organism>
<dbReference type="EMBL" id="CP093362">
    <property type="protein sequence ID" value="UQS84676.1"/>
    <property type="molecule type" value="Genomic_DNA"/>
</dbReference>
<keyword evidence="1" id="KW-0812">Transmembrane</keyword>
<evidence type="ECO:0000313" key="5">
    <source>
        <dbReference type="Proteomes" id="UP000831859"/>
    </source>
</evidence>
<dbReference type="Pfam" id="PF06030">
    <property type="entry name" value="WxLIP_PGBD"/>
    <property type="match status" value="1"/>
</dbReference>